<sequence>MATGGHAPEIDVLINLQQVKVEEEDEEGSVEEQEEEEEEENWEKALSVERFGDIISDSASTSGDRMGRHYTEKDFEYHRHTFHHTHHPLSTHLPLPQRLRKRVHSMDRKRKKKRKKKKTSLPPSDVTPTIQEVDEEEVDSETDGQGMAATPTDLPDIQPQFSLGSQEDLEEPLPLTAFHMENEEHPLPRKAAPTLIKGETHNGGIAVLGQNVEEDEEDEAACSR</sequence>
<feature type="compositionally biased region" description="Acidic residues" evidence="1">
    <location>
        <begin position="22"/>
        <end position="41"/>
    </location>
</feature>
<dbReference type="AlphaFoldDB" id="A0A6G0J820"/>
<accession>A0A6G0J820</accession>
<gene>
    <name evidence="2" type="ORF">D5F01_LYC02024</name>
</gene>
<feature type="compositionally biased region" description="Acidic residues" evidence="1">
    <location>
        <begin position="132"/>
        <end position="142"/>
    </location>
</feature>
<organism evidence="2 3">
    <name type="scientific">Larimichthys crocea</name>
    <name type="common">Large yellow croaker</name>
    <name type="synonym">Pseudosciaena crocea</name>
    <dbReference type="NCBI Taxonomy" id="215358"/>
    <lineage>
        <taxon>Eukaryota</taxon>
        <taxon>Metazoa</taxon>
        <taxon>Chordata</taxon>
        <taxon>Craniata</taxon>
        <taxon>Vertebrata</taxon>
        <taxon>Euteleostomi</taxon>
        <taxon>Actinopterygii</taxon>
        <taxon>Neopterygii</taxon>
        <taxon>Teleostei</taxon>
        <taxon>Neoteleostei</taxon>
        <taxon>Acanthomorphata</taxon>
        <taxon>Eupercaria</taxon>
        <taxon>Sciaenidae</taxon>
        <taxon>Larimichthys</taxon>
    </lineage>
</organism>
<proteinExistence type="predicted"/>
<protein>
    <submittedName>
        <fullName evidence="2">Anion exchange protein 2</fullName>
    </submittedName>
</protein>
<keyword evidence="3" id="KW-1185">Reference proteome</keyword>
<evidence type="ECO:0000256" key="1">
    <source>
        <dbReference type="SAM" id="MobiDB-lite"/>
    </source>
</evidence>
<feature type="region of interest" description="Disordered" evidence="1">
    <location>
        <begin position="1"/>
        <end position="67"/>
    </location>
</feature>
<evidence type="ECO:0000313" key="2">
    <source>
        <dbReference type="EMBL" id="KAE8299616.1"/>
    </source>
</evidence>
<dbReference type="Proteomes" id="UP000424527">
    <property type="component" value="Unassembled WGS sequence"/>
</dbReference>
<feature type="compositionally biased region" description="Basic residues" evidence="1">
    <location>
        <begin position="98"/>
        <end position="119"/>
    </location>
</feature>
<comment type="caution">
    <text evidence="2">The sequence shown here is derived from an EMBL/GenBank/DDBJ whole genome shotgun (WGS) entry which is preliminary data.</text>
</comment>
<feature type="compositionally biased region" description="Basic and acidic residues" evidence="1">
    <location>
        <begin position="42"/>
        <end position="52"/>
    </location>
</feature>
<feature type="region of interest" description="Disordered" evidence="1">
    <location>
        <begin position="81"/>
        <end position="160"/>
    </location>
</feature>
<reference evidence="2 3" key="1">
    <citation type="submission" date="2019-07" db="EMBL/GenBank/DDBJ databases">
        <title>Chromosome genome assembly for large yellow croaker.</title>
        <authorList>
            <person name="Xiao S."/>
        </authorList>
    </citation>
    <scope>NUCLEOTIDE SEQUENCE [LARGE SCALE GENOMIC DNA]</scope>
    <source>
        <strain evidence="2">JMULYC20181020</strain>
        <tissue evidence="2">Muscle</tissue>
    </source>
</reference>
<evidence type="ECO:0000313" key="3">
    <source>
        <dbReference type="Proteomes" id="UP000424527"/>
    </source>
</evidence>
<dbReference type="EMBL" id="REGW02000002">
    <property type="protein sequence ID" value="KAE8299616.1"/>
    <property type="molecule type" value="Genomic_DNA"/>
</dbReference>
<name>A0A6G0J820_LARCR</name>